<comment type="caution">
    <text evidence="1">The sequence shown here is derived from an EMBL/GenBank/DDBJ whole genome shotgun (WGS) entry which is preliminary data.</text>
</comment>
<name>A0ABD2MTM8_9CUCU</name>
<proteinExistence type="predicted"/>
<protein>
    <submittedName>
        <fullName evidence="1">Uncharacterized protein</fullName>
    </submittedName>
</protein>
<feature type="non-terminal residue" evidence="1">
    <location>
        <position position="1"/>
    </location>
</feature>
<dbReference type="AlphaFoldDB" id="A0ABD2MTM8"/>
<accession>A0ABD2MTM8</accession>
<reference evidence="1 2" key="1">
    <citation type="journal article" date="2021" name="BMC Biol.">
        <title>Horizontally acquired antibacterial genes associated with adaptive radiation of ladybird beetles.</title>
        <authorList>
            <person name="Li H.S."/>
            <person name="Tang X.F."/>
            <person name="Huang Y.H."/>
            <person name="Xu Z.Y."/>
            <person name="Chen M.L."/>
            <person name="Du X.Y."/>
            <person name="Qiu B.Y."/>
            <person name="Chen P.T."/>
            <person name="Zhang W."/>
            <person name="Slipinski A."/>
            <person name="Escalona H.E."/>
            <person name="Waterhouse R.M."/>
            <person name="Zwick A."/>
            <person name="Pang H."/>
        </authorList>
    </citation>
    <scope>NUCLEOTIDE SEQUENCE [LARGE SCALE GENOMIC DNA]</scope>
    <source>
        <strain evidence="1">SYSU2018</strain>
    </source>
</reference>
<dbReference type="EMBL" id="JABFTP020000021">
    <property type="protein sequence ID" value="KAL3269805.1"/>
    <property type="molecule type" value="Genomic_DNA"/>
</dbReference>
<keyword evidence="2" id="KW-1185">Reference proteome</keyword>
<dbReference type="Proteomes" id="UP001516400">
    <property type="component" value="Unassembled WGS sequence"/>
</dbReference>
<gene>
    <name evidence="1" type="ORF">HHI36_008864</name>
</gene>
<evidence type="ECO:0000313" key="1">
    <source>
        <dbReference type="EMBL" id="KAL3269805.1"/>
    </source>
</evidence>
<organism evidence="1 2">
    <name type="scientific">Cryptolaemus montrouzieri</name>
    <dbReference type="NCBI Taxonomy" id="559131"/>
    <lineage>
        <taxon>Eukaryota</taxon>
        <taxon>Metazoa</taxon>
        <taxon>Ecdysozoa</taxon>
        <taxon>Arthropoda</taxon>
        <taxon>Hexapoda</taxon>
        <taxon>Insecta</taxon>
        <taxon>Pterygota</taxon>
        <taxon>Neoptera</taxon>
        <taxon>Endopterygota</taxon>
        <taxon>Coleoptera</taxon>
        <taxon>Polyphaga</taxon>
        <taxon>Cucujiformia</taxon>
        <taxon>Coccinelloidea</taxon>
        <taxon>Coccinellidae</taxon>
        <taxon>Scymninae</taxon>
        <taxon>Scymnini</taxon>
        <taxon>Cryptolaemus</taxon>
    </lineage>
</organism>
<evidence type="ECO:0000313" key="2">
    <source>
        <dbReference type="Proteomes" id="UP001516400"/>
    </source>
</evidence>
<sequence length="94" mass="10941">KRKEHITAGKAFCARMERPEGQPTKNCEEEKIRIKTYLERSNELSSATLCMEIDIRVGFTSLELFSFNDHHPLNVSLYMKKEFCIDDNRIGLCN</sequence>